<evidence type="ECO:0000313" key="9">
    <source>
        <dbReference type="Proteomes" id="UP000231292"/>
    </source>
</evidence>
<dbReference type="InterPro" id="IPR001555">
    <property type="entry name" value="GART_AS"/>
</dbReference>
<comment type="similarity">
    <text evidence="1 5">Belongs to the Fmt family.</text>
</comment>
<reference evidence="8 9" key="1">
    <citation type="submission" date="2017-09" db="EMBL/GenBank/DDBJ databases">
        <title>Depth-based differentiation of microbial function through sediment-hosted aquifers and enrichment of novel symbionts in the deep terrestrial subsurface.</title>
        <authorList>
            <person name="Probst A.J."/>
            <person name="Ladd B."/>
            <person name="Jarett J.K."/>
            <person name="Geller-Mcgrath D.E."/>
            <person name="Sieber C.M."/>
            <person name="Emerson J.B."/>
            <person name="Anantharaman K."/>
            <person name="Thomas B.C."/>
            <person name="Malmstrom R."/>
            <person name="Stieglmeier M."/>
            <person name="Klingl A."/>
            <person name="Woyke T."/>
            <person name="Ryan C.M."/>
            <person name="Banfield J.F."/>
        </authorList>
    </citation>
    <scope>NUCLEOTIDE SEQUENCE [LARGE SCALE GENOMIC DNA]</scope>
    <source>
        <strain evidence="8">CG23_combo_of_CG06-09_8_20_14_all_41_10</strain>
    </source>
</reference>
<dbReference type="HAMAP" id="MF_00182">
    <property type="entry name" value="Formyl_trans"/>
    <property type="match status" value="1"/>
</dbReference>
<name>A0A2G9YJM6_9BACT</name>
<dbReference type="Pfam" id="PF00551">
    <property type="entry name" value="Formyl_trans_N"/>
    <property type="match status" value="1"/>
</dbReference>
<protein>
    <recommendedName>
        <fullName evidence="2 5">Methionyl-tRNA formyltransferase</fullName>
        <ecNumber evidence="2 5">2.1.2.9</ecNumber>
    </recommendedName>
</protein>
<evidence type="ECO:0000259" key="7">
    <source>
        <dbReference type="Pfam" id="PF02911"/>
    </source>
</evidence>
<dbReference type="EC" id="2.1.2.9" evidence="2 5"/>
<dbReference type="NCBIfam" id="TIGR00460">
    <property type="entry name" value="fmt"/>
    <property type="match status" value="1"/>
</dbReference>
<organism evidence="8 9">
    <name type="scientific">Candidatus Sherwoodlollariibacterium unditelluris</name>
    <dbReference type="NCBI Taxonomy" id="1974757"/>
    <lineage>
        <taxon>Bacteria</taxon>
        <taxon>Pseudomonadati</taxon>
        <taxon>Candidatus Omnitrophota</taxon>
        <taxon>Candidatus Sherwoodlollariibacterium</taxon>
    </lineage>
</organism>
<proteinExistence type="inferred from homology"/>
<dbReference type="InterPro" id="IPR005794">
    <property type="entry name" value="Fmt"/>
</dbReference>
<dbReference type="EMBL" id="PCRK01000079">
    <property type="protein sequence ID" value="PIP19352.1"/>
    <property type="molecule type" value="Genomic_DNA"/>
</dbReference>
<dbReference type="PROSITE" id="PS00373">
    <property type="entry name" value="GART"/>
    <property type="match status" value="1"/>
</dbReference>
<feature type="domain" description="Formyl transferase N-terminal" evidence="6">
    <location>
        <begin position="1"/>
        <end position="177"/>
    </location>
</feature>
<dbReference type="InterPro" id="IPR005793">
    <property type="entry name" value="Formyl_trans_C"/>
</dbReference>
<dbReference type="GO" id="GO:0005829">
    <property type="term" value="C:cytosol"/>
    <property type="evidence" value="ECO:0007669"/>
    <property type="project" value="TreeGrafter"/>
</dbReference>
<keyword evidence="3 5" id="KW-0808">Transferase</keyword>
<dbReference type="CDD" id="cd08704">
    <property type="entry name" value="Met_tRNA_FMT_C"/>
    <property type="match status" value="1"/>
</dbReference>
<dbReference type="InterPro" id="IPR011034">
    <property type="entry name" value="Formyl_transferase-like_C_sf"/>
</dbReference>
<dbReference type="GO" id="GO:0004479">
    <property type="term" value="F:methionyl-tRNA formyltransferase activity"/>
    <property type="evidence" value="ECO:0007669"/>
    <property type="project" value="UniProtKB-UniRule"/>
</dbReference>
<dbReference type="InterPro" id="IPR036477">
    <property type="entry name" value="Formyl_transf_N_sf"/>
</dbReference>
<gene>
    <name evidence="5" type="primary">fmt</name>
    <name evidence="8" type="ORF">COX41_03345</name>
</gene>
<dbReference type="PANTHER" id="PTHR11138:SF5">
    <property type="entry name" value="METHIONYL-TRNA FORMYLTRANSFERASE, MITOCHONDRIAL"/>
    <property type="match status" value="1"/>
</dbReference>
<dbReference type="InterPro" id="IPR041711">
    <property type="entry name" value="Met-tRNA-FMT_N"/>
</dbReference>
<feature type="domain" description="Formyl transferase C-terminal" evidence="7">
    <location>
        <begin position="203"/>
        <end position="304"/>
    </location>
</feature>
<dbReference type="Pfam" id="PF02911">
    <property type="entry name" value="Formyl_trans_C"/>
    <property type="match status" value="1"/>
</dbReference>
<dbReference type="Gene3D" id="3.40.50.12230">
    <property type="match status" value="1"/>
</dbReference>
<evidence type="ECO:0000256" key="4">
    <source>
        <dbReference type="ARBA" id="ARBA00022917"/>
    </source>
</evidence>
<evidence type="ECO:0000256" key="1">
    <source>
        <dbReference type="ARBA" id="ARBA00010699"/>
    </source>
</evidence>
<dbReference type="InterPro" id="IPR044135">
    <property type="entry name" value="Met-tRNA-FMT_C"/>
</dbReference>
<dbReference type="SUPFAM" id="SSF50486">
    <property type="entry name" value="FMT C-terminal domain-like"/>
    <property type="match status" value="1"/>
</dbReference>
<comment type="catalytic activity">
    <reaction evidence="5">
        <text>L-methionyl-tRNA(fMet) + (6R)-10-formyltetrahydrofolate = N-formyl-L-methionyl-tRNA(fMet) + (6S)-5,6,7,8-tetrahydrofolate + H(+)</text>
        <dbReference type="Rhea" id="RHEA:24380"/>
        <dbReference type="Rhea" id="RHEA-COMP:9952"/>
        <dbReference type="Rhea" id="RHEA-COMP:9953"/>
        <dbReference type="ChEBI" id="CHEBI:15378"/>
        <dbReference type="ChEBI" id="CHEBI:57453"/>
        <dbReference type="ChEBI" id="CHEBI:78530"/>
        <dbReference type="ChEBI" id="CHEBI:78844"/>
        <dbReference type="ChEBI" id="CHEBI:195366"/>
        <dbReference type="EC" id="2.1.2.9"/>
    </reaction>
</comment>
<evidence type="ECO:0000256" key="3">
    <source>
        <dbReference type="ARBA" id="ARBA00022679"/>
    </source>
</evidence>
<evidence type="ECO:0000313" key="8">
    <source>
        <dbReference type="EMBL" id="PIP19352.1"/>
    </source>
</evidence>
<dbReference type="Proteomes" id="UP000231292">
    <property type="component" value="Unassembled WGS sequence"/>
</dbReference>
<evidence type="ECO:0000256" key="2">
    <source>
        <dbReference type="ARBA" id="ARBA00012261"/>
    </source>
</evidence>
<keyword evidence="4 5" id="KW-0648">Protein biosynthesis</keyword>
<dbReference type="CDD" id="cd08646">
    <property type="entry name" value="FMT_core_Met-tRNA-FMT_N"/>
    <property type="match status" value="1"/>
</dbReference>
<feature type="binding site" evidence="5">
    <location>
        <begin position="109"/>
        <end position="112"/>
    </location>
    <ligand>
        <name>(6S)-5,6,7,8-tetrahydrofolate</name>
        <dbReference type="ChEBI" id="CHEBI:57453"/>
    </ligand>
</feature>
<accession>A0A2G9YJM6</accession>
<comment type="caution">
    <text evidence="8">The sequence shown here is derived from an EMBL/GenBank/DDBJ whole genome shotgun (WGS) entry which is preliminary data.</text>
</comment>
<sequence length="313" mass="34260">MKIVFFGSAHFAVPALEALIKGKHKISCVVTQPDKKKGRHLHLGVTDVKSLAAQAGLKVFQPEDVNSLASVEFLRNLNADLFVAAAYGQILAQEVLDIPKVLPLNIHASLLPKYRGAAPINWAIIRGDNVSGVTIMRMTKKMDSGPIIMQKEIAISDSDDAVSLELRLGDLGAGLLLKSISAIKNKDYKLILQDEKKITFAPKLRKTDSCIDWNKPALEIYNLIRGVLPWPGAFTHHKGKLLKIYKAKVISSRVYEFAGSRVGQVLNASKEGIAVSAGRDALIIQELQIEGKRRMPAGEFIVGHKISPGDKFN</sequence>
<evidence type="ECO:0000259" key="6">
    <source>
        <dbReference type="Pfam" id="PF00551"/>
    </source>
</evidence>
<dbReference type="PANTHER" id="PTHR11138">
    <property type="entry name" value="METHIONYL-TRNA FORMYLTRANSFERASE"/>
    <property type="match status" value="1"/>
</dbReference>
<comment type="function">
    <text evidence="5">Attaches a formyl group to the free amino group of methionyl-tRNA(fMet). The formyl group appears to play a dual role in the initiator identity of N-formylmethionyl-tRNA by promoting its recognition by IF2 and preventing the misappropriation of this tRNA by the elongation apparatus.</text>
</comment>
<dbReference type="InterPro" id="IPR002376">
    <property type="entry name" value="Formyl_transf_N"/>
</dbReference>
<evidence type="ECO:0000256" key="5">
    <source>
        <dbReference type="HAMAP-Rule" id="MF_00182"/>
    </source>
</evidence>
<dbReference type="SUPFAM" id="SSF53328">
    <property type="entry name" value="Formyltransferase"/>
    <property type="match status" value="1"/>
</dbReference>
<dbReference type="AlphaFoldDB" id="A0A2G9YJM6"/>